<gene>
    <name evidence="1" type="ORF">GM658_27135</name>
</gene>
<reference evidence="1 2" key="1">
    <citation type="submission" date="2019-11" db="EMBL/GenBank/DDBJ databases">
        <title>Type strains purchased from KCTC, JCM and DSMZ.</title>
        <authorList>
            <person name="Lu H."/>
        </authorList>
    </citation>
    <scope>NUCLEOTIDE SEQUENCE [LARGE SCALE GENOMIC DNA]</scope>
    <source>
        <strain evidence="1 2">JCM 31587</strain>
    </source>
</reference>
<protein>
    <submittedName>
        <fullName evidence="1">Uncharacterized protein</fullName>
    </submittedName>
</protein>
<organism evidence="1 2">
    <name type="scientific">Massilia eburnea</name>
    <dbReference type="NCBI Taxonomy" id="1776165"/>
    <lineage>
        <taxon>Bacteria</taxon>
        <taxon>Pseudomonadati</taxon>
        <taxon>Pseudomonadota</taxon>
        <taxon>Betaproteobacteria</taxon>
        <taxon>Burkholderiales</taxon>
        <taxon>Oxalobacteraceae</taxon>
        <taxon>Telluria group</taxon>
        <taxon>Massilia</taxon>
    </lineage>
</organism>
<dbReference type="AlphaFoldDB" id="A0A6L6QRN3"/>
<dbReference type="SUPFAM" id="SSF55797">
    <property type="entry name" value="PR-1-like"/>
    <property type="match status" value="1"/>
</dbReference>
<keyword evidence="2" id="KW-1185">Reference proteome</keyword>
<dbReference type="OrthoDB" id="8751307at2"/>
<accession>A0A6L6QRN3</accession>
<dbReference type="InterPro" id="IPR035940">
    <property type="entry name" value="CAP_sf"/>
</dbReference>
<dbReference type="RefSeq" id="WP_155457238.1">
    <property type="nucleotide sequence ID" value="NZ_WNKX01000039.1"/>
</dbReference>
<sequence length="319" mass="32618">MSNTPPVSTPPPPTTVEGNIVTTVPTPTYAVGSGNYSVFNAINALRGKIGSGLLAQSLKLDTSAAAHWNYINLNGISELHGETAGKPGYTGAKAGDRIAATGYSAAVSGEAIFSTGGTDMYTTCVAQWANSVYHAALLFASTIDIGVAANNFNPPDGASTLCVVDVATSTTQSAQLPGTGSIRAYPYANQADVPYVFFNRSEIPTPVADLTEAGTPVTVSFETRGMAVSTPIAISQFSLTPAGGTAVDARILVNKAGTLGPVITSNGPALTDDGNMQGFTATLVPVQRLNAGTTYTVALMAVVDGKNIDKSWSFTTAAP</sequence>
<dbReference type="Proteomes" id="UP000472320">
    <property type="component" value="Unassembled WGS sequence"/>
</dbReference>
<evidence type="ECO:0000313" key="2">
    <source>
        <dbReference type="Proteomes" id="UP000472320"/>
    </source>
</evidence>
<evidence type="ECO:0000313" key="1">
    <source>
        <dbReference type="EMBL" id="MTW14296.1"/>
    </source>
</evidence>
<proteinExistence type="predicted"/>
<dbReference type="EMBL" id="WNKX01000039">
    <property type="protein sequence ID" value="MTW14296.1"/>
    <property type="molecule type" value="Genomic_DNA"/>
</dbReference>
<comment type="caution">
    <text evidence="1">The sequence shown here is derived from an EMBL/GenBank/DDBJ whole genome shotgun (WGS) entry which is preliminary data.</text>
</comment>
<dbReference type="Gene3D" id="3.40.33.10">
    <property type="entry name" value="CAP"/>
    <property type="match status" value="1"/>
</dbReference>
<name>A0A6L6QRN3_9BURK</name>